<feature type="compositionally biased region" description="Basic residues" evidence="1">
    <location>
        <begin position="26"/>
        <end position="47"/>
    </location>
</feature>
<sequence>PAPGRRVSRDTGAHAVDGRPAPQHRAGFRGRCPRLHPQKCRQRRNRGSHSDRDGGQALFVL</sequence>
<gene>
    <name evidence="2" type="ORF">Tci_929987</name>
</gene>
<feature type="region of interest" description="Disordered" evidence="1">
    <location>
        <begin position="1"/>
        <end position="61"/>
    </location>
</feature>
<dbReference type="AlphaFoldDB" id="A0A699XJ27"/>
<reference evidence="2" key="1">
    <citation type="journal article" date="2019" name="Sci. Rep.">
        <title>Draft genome of Tanacetum cinerariifolium, the natural source of mosquito coil.</title>
        <authorList>
            <person name="Yamashiro T."/>
            <person name="Shiraishi A."/>
            <person name="Satake H."/>
            <person name="Nakayama K."/>
        </authorList>
    </citation>
    <scope>NUCLEOTIDE SEQUENCE</scope>
</reference>
<proteinExistence type="predicted"/>
<feature type="non-terminal residue" evidence="2">
    <location>
        <position position="1"/>
    </location>
</feature>
<accession>A0A699XJ27</accession>
<protein>
    <submittedName>
        <fullName evidence="2">Uncharacterized protein</fullName>
    </submittedName>
</protein>
<dbReference type="EMBL" id="BKCJ011847705">
    <property type="protein sequence ID" value="GFD58018.1"/>
    <property type="molecule type" value="Genomic_DNA"/>
</dbReference>
<name>A0A699XJ27_TANCI</name>
<evidence type="ECO:0000256" key="1">
    <source>
        <dbReference type="SAM" id="MobiDB-lite"/>
    </source>
</evidence>
<organism evidence="2">
    <name type="scientific">Tanacetum cinerariifolium</name>
    <name type="common">Dalmatian daisy</name>
    <name type="synonym">Chrysanthemum cinerariifolium</name>
    <dbReference type="NCBI Taxonomy" id="118510"/>
    <lineage>
        <taxon>Eukaryota</taxon>
        <taxon>Viridiplantae</taxon>
        <taxon>Streptophyta</taxon>
        <taxon>Embryophyta</taxon>
        <taxon>Tracheophyta</taxon>
        <taxon>Spermatophyta</taxon>
        <taxon>Magnoliopsida</taxon>
        <taxon>eudicotyledons</taxon>
        <taxon>Gunneridae</taxon>
        <taxon>Pentapetalae</taxon>
        <taxon>asterids</taxon>
        <taxon>campanulids</taxon>
        <taxon>Asterales</taxon>
        <taxon>Asteraceae</taxon>
        <taxon>Asteroideae</taxon>
        <taxon>Anthemideae</taxon>
        <taxon>Anthemidinae</taxon>
        <taxon>Tanacetum</taxon>
    </lineage>
</organism>
<evidence type="ECO:0000313" key="2">
    <source>
        <dbReference type="EMBL" id="GFD58018.1"/>
    </source>
</evidence>
<comment type="caution">
    <text evidence="2">The sequence shown here is derived from an EMBL/GenBank/DDBJ whole genome shotgun (WGS) entry which is preliminary data.</text>
</comment>